<evidence type="ECO:0000259" key="5">
    <source>
        <dbReference type="PROSITE" id="PS01124"/>
    </source>
</evidence>
<dbReference type="InterPro" id="IPR018062">
    <property type="entry name" value="HTH_AraC-typ_CS"/>
</dbReference>
<gene>
    <name evidence="6" type="ORF">DX873_04370</name>
</gene>
<feature type="transmembrane region" description="Helical" evidence="4">
    <location>
        <begin position="132"/>
        <end position="152"/>
    </location>
</feature>
<dbReference type="PANTHER" id="PTHR43280">
    <property type="entry name" value="ARAC-FAMILY TRANSCRIPTIONAL REGULATOR"/>
    <property type="match status" value="1"/>
</dbReference>
<dbReference type="AlphaFoldDB" id="A0A371JUA9"/>
<dbReference type="OrthoDB" id="6283866at2"/>
<feature type="transmembrane region" description="Helical" evidence="4">
    <location>
        <begin position="189"/>
        <end position="211"/>
    </location>
</feature>
<feature type="transmembrane region" description="Helical" evidence="4">
    <location>
        <begin position="40"/>
        <end position="62"/>
    </location>
</feature>
<protein>
    <submittedName>
        <fullName evidence="6">Helix-turn-helix domain-containing protein</fullName>
    </submittedName>
</protein>
<dbReference type="PROSITE" id="PS01124">
    <property type="entry name" value="HTH_ARAC_FAMILY_2"/>
    <property type="match status" value="1"/>
</dbReference>
<dbReference type="InterPro" id="IPR018060">
    <property type="entry name" value="HTH_AraC"/>
</dbReference>
<proteinExistence type="predicted"/>
<comment type="caution">
    <text evidence="6">The sequence shown here is derived from an EMBL/GenBank/DDBJ whole genome shotgun (WGS) entry which is preliminary data.</text>
</comment>
<evidence type="ECO:0000256" key="4">
    <source>
        <dbReference type="SAM" id="Phobius"/>
    </source>
</evidence>
<evidence type="ECO:0000256" key="2">
    <source>
        <dbReference type="ARBA" id="ARBA00023125"/>
    </source>
</evidence>
<feature type="domain" description="HTH araC/xylS-type" evidence="5">
    <location>
        <begin position="242"/>
        <end position="344"/>
    </location>
</feature>
<dbReference type="EMBL" id="QTJX01000001">
    <property type="protein sequence ID" value="RDY61401.1"/>
    <property type="molecule type" value="Genomic_DNA"/>
</dbReference>
<dbReference type="Gene3D" id="1.10.10.60">
    <property type="entry name" value="Homeodomain-like"/>
    <property type="match status" value="1"/>
</dbReference>
<evidence type="ECO:0000313" key="7">
    <source>
        <dbReference type="Proteomes" id="UP000261828"/>
    </source>
</evidence>
<dbReference type="SUPFAM" id="SSF46689">
    <property type="entry name" value="Homeodomain-like"/>
    <property type="match status" value="1"/>
</dbReference>
<dbReference type="PROSITE" id="PS00041">
    <property type="entry name" value="HTH_ARAC_FAMILY_1"/>
    <property type="match status" value="1"/>
</dbReference>
<sequence length="348" mass="40095">MRTASLNRELELFLAGVGATQSLWMALYSIFERKRDFRNLLLFIFFISITVRLTKSILWVYLDQSPLWFINIGFAAHALSGPALFLYAWHFLFEKRWSNWNLFHFLPALILLVGFKSFSLDEFWYAGGYTSLLTHQLVYSLLSLGILMIYSFNGNHKVLSRTAFMWIIALIVGTAVLQFLYFSNYMLGLTPYLLGPIIYLPFIYFLAFLLFKNPTIIKPNKGTKSQNIRLTEGELSEIANQLEVLMVSKKMYLDPNCTLGKVAHELRLPLYLVSHTVNNQIGKSFPDFLNGYRVEEIKKRLVHPDFTNNTIASIAYDCGFNTLSSFNIAFKKTTGTTPTRFQKKNKTV</sequence>
<keyword evidence="2" id="KW-0238">DNA-binding</keyword>
<dbReference type="Proteomes" id="UP000261828">
    <property type="component" value="Unassembled WGS sequence"/>
</dbReference>
<name>A0A371JUA9_9FLAO</name>
<evidence type="ECO:0000256" key="3">
    <source>
        <dbReference type="ARBA" id="ARBA00023163"/>
    </source>
</evidence>
<keyword evidence="7" id="KW-1185">Reference proteome</keyword>
<accession>A0A371JUA9</accession>
<keyword evidence="3" id="KW-0804">Transcription</keyword>
<evidence type="ECO:0000313" key="6">
    <source>
        <dbReference type="EMBL" id="RDY61401.1"/>
    </source>
</evidence>
<evidence type="ECO:0000256" key="1">
    <source>
        <dbReference type="ARBA" id="ARBA00023015"/>
    </source>
</evidence>
<feature type="transmembrane region" description="Helical" evidence="4">
    <location>
        <begin position="101"/>
        <end position="120"/>
    </location>
</feature>
<reference evidence="6 7" key="1">
    <citation type="submission" date="2018-08" db="EMBL/GenBank/DDBJ databases">
        <title>Muricauda nanhaiensis sp. nov., isolated from seawater of the South China Sea.</title>
        <authorList>
            <person name="Dang Y."/>
        </authorList>
    </citation>
    <scope>NUCLEOTIDE SEQUENCE [LARGE SCALE GENOMIC DNA]</scope>
    <source>
        <strain evidence="6 7">SM1704</strain>
    </source>
</reference>
<keyword evidence="1" id="KW-0805">Transcription regulation</keyword>
<dbReference type="RefSeq" id="WP_116183282.1">
    <property type="nucleotide sequence ID" value="NZ_QTJX01000001.1"/>
</dbReference>
<feature type="transmembrane region" description="Helical" evidence="4">
    <location>
        <begin position="164"/>
        <end position="183"/>
    </location>
</feature>
<dbReference type="SMART" id="SM00342">
    <property type="entry name" value="HTH_ARAC"/>
    <property type="match status" value="1"/>
</dbReference>
<dbReference type="Pfam" id="PF12833">
    <property type="entry name" value="HTH_18"/>
    <property type="match status" value="1"/>
</dbReference>
<keyword evidence="4" id="KW-0812">Transmembrane</keyword>
<feature type="transmembrane region" description="Helical" evidence="4">
    <location>
        <begin position="12"/>
        <end position="31"/>
    </location>
</feature>
<dbReference type="InterPro" id="IPR009057">
    <property type="entry name" value="Homeodomain-like_sf"/>
</dbReference>
<dbReference type="GO" id="GO:0003700">
    <property type="term" value="F:DNA-binding transcription factor activity"/>
    <property type="evidence" value="ECO:0007669"/>
    <property type="project" value="InterPro"/>
</dbReference>
<keyword evidence="4" id="KW-0472">Membrane</keyword>
<feature type="transmembrane region" description="Helical" evidence="4">
    <location>
        <begin position="68"/>
        <end position="89"/>
    </location>
</feature>
<keyword evidence="4" id="KW-1133">Transmembrane helix</keyword>
<dbReference type="GO" id="GO:0043565">
    <property type="term" value="F:sequence-specific DNA binding"/>
    <property type="evidence" value="ECO:0007669"/>
    <property type="project" value="InterPro"/>
</dbReference>
<organism evidence="6 7">
    <name type="scientific">Flagellimonas nanhaiensis</name>
    <dbReference type="NCBI Taxonomy" id="2292706"/>
    <lineage>
        <taxon>Bacteria</taxon>
        <taxon>Pseudomonadati</taxon>
        <taxon>Bacteroidota</taxon>
        <taxon>Flavobacteriia</taxon>
        <taxon>Flavobacteriales</taxon>
        <taxon>Flavobacteriaceae</taxon>
        <taxon>Flagellimonas</taxon>
    </lineage>
</organism>
<dbReference type="PANTHER" id="PTHR43280:SF29">
    <property type="entry name" value="ARAC-FAMILY TRANSCRIPTIONAL REGULATOR"/>
    <property type="match status" value="1"/>
</dbReference>